<dbReference type="EMBL" id="QJKJ01009670">
    <property type="protein sequence ID" value="RDX75954.1"/>
    <property type="molecule type" value="Genomic_DNA"/>
</dbReference>
<name>A0A371FCE3_MUCPR</name>
<comment type="caution">
    <text evidence="1">The sequence shown here is derived from an EMBL/GenBank/DDBJ whole genome shotgun (WGS) entry which is preliminary data.</text>
</comment>
<accession>A0A371FCE3</accession>
<dbReference type="Proteomes" id="UP000257109">
    <property type="component" value="Unassembled WGS sequence"/>
</dbReference>
<protein>
    <submittedName>
        <fullName evidence="1">Phospholipase D beta 1</fullName>
    </submittedName>
</protein>
<keyword evidence="2" id="KW-1185">Reference proteome</keyword>
<gene>
    <name evidence="1" type="primary">PLDBETA1</name>
    <name evidence="1" type="ORF">CR513_44115</name>
</gene>
<proteinExistence type="predicted"/>
<sequence length="113" mass="13024">MAVIKRFGYGSWIVEGLATLEQKDQQKMESPIDFYKHLVEKMMKEQKLFIEDKGSNHQILGKLTRSDETNSWSLRILASLGMIVDEEYVMLEYVNINQHSVEGTRDIKLAMGA</sequence>
<evidence type="ECO:0000313" key="1">
    <source>
        <dbReference type="EMBL" id="RDX75954.1"/>
    </source>
</evidence>
<dbReference type="OrthoDB" id="14911at2759"/>
<organism evidence="1 2">
    <name type="scientific">Mucuna pruriens</name>
    <name type="common">Velvet bean</name>
    <name type="synonym">Dolichos pruriens</name>
    <dbReference type="NCBI Taxonomy" id="157652"/>
    <lineage>
        <taxon>Eukaryota</taxon>
        <taxon>Viridiplantae</taxon>
        <taxon>Streptophyta</taxon>
        <taxon>Embryophyta</taxon>
        <taxon>Tracheophyta</taxon>
        <taxon>Spermatophyta</taxon>
        <taxon>Magnoliopsida</taxon>
        <taxon>eudicotyledons</taxon>
        <taxon>Gunneridae</taxon>
        <taxon>Pentapetalae</taxon>
        <taxon>rosids</taxon>
        <taxon>fabids</taxon>
        <taxon>Fabales</taxon>
        <taxon>Fabaceae</taxon>
        <taxon>Papilionoideae</taxon>
        <taxon>50 kb inversion clade</taxon>
        <taxon>NPAAA clade</taxon>
        <taxon>indigoferoid/millettioid clade</taxon>
        <taxon>Phaseoleae</taxon>
        <taxon>Mucuna</taxon>
    </lineage>
</organism>
<dbReference type="STRING" id="157652.A0A371FCE3"/>
<dbReference type="AlphaFoldDB" id="A0A371FCE3"/>
<feature type="non-terminal residue" evidence="1">
    <location>
        <position position="1"/>
    </location>
</feature>
<evidence type="ECO:0000313" key="2">
    <source>
        <dbReference type="Proteomes" id="UP000257109"/>
    </source>
</evidence>
<reference evidence="1" key="1">
    <citation type="submission" date="2018-05" db="EMBL/GenBank/DDBJ databases">
        <title>Draft genome of Mucuna pruriens seed.</title>
        <authorList>
            <person name="Nnadi N.E."/>
            <person name="Vos R."/>
            <person name="Hasami M.H."/>
            <person name="Devisetty U.K."/>
            <person name="Aguiy J.C."/>
        </authorList>
    </citation>
    <scope>NUCLEOTIDE SEQUENCE [LARGE SCALE GENOMIC DNA]</scope>
    <source>
        <strain evidence="1">JCA_2017</strain>
    </source>
</reference>